<evidence type="ECO:0000313" key="3">
    <source>
        <dbReference type="RefSeq" id="XP_014487945.1"/>
    </source>
</evidence>
<organism evidence="2 3">
    <name type="scientific">Dinoponera quadriceps</name>
    <name type="common">South American ant</name>
    <dbReference type="NCBI Taxonomy" id="609295"/>
    <lineage>
        <taxon>Eukaryota</taxon>
        <taxon>Metazoa</taxon>
        <taxon>Ecdysozoa</taxon>
        <taxon>Arthropoda</taxon>
        <taxon>Hexapoda</taxon>
        <taxon>Insecta</taxon>
        <taxon>Pterygota</taxon>
        <taxon>Neoptera</taxon>
        <taxon>Endopterygota</taxon>
        <taxon>Hymenoptera</taxon>
        <taxon>Apocrita</taxon>
        <taxon>Aculeata</taxon>
        <taxon>Formicoidea</taxon>
        <taxon>Formicidae</taxon>
        <taxon>Ponerinae</taxon>
        <taxon>Ponerini</taxon>
        <taxon>Dinoponera</taxon>
    </lineage>
</organism>
<dbReference type="FunFam" id="1.10.10.650:FF:000001">
    <property type="entry name" value="S1 RNA-binding domain 1"/>
    <property type="match status" value="1"/>
</dbReference>
<reference evidence="3" key="1">
    <citation type="submission" date="2025-08" db="UniProtKB">
        <authorList>
            <consortium name="RefSeq"/>
        </authorList>
    </citation>
    <scope>IDENTIFICATION</scope>
</reference>
<feature type="domain" description="S1 motif" evidence="1">
    <location>
        <begin position="806"/>
        <end position="868"/>
    </location>
</feature>
<dbReference type="KEGG" id="dqu:106751557"/>
<dbReference type="InterPro" id="IPR055179">
    <property type="entry name" value="Tex-like_central_region"/>
</dbReference>
<keyword evidence="2" id="KW-1185">Reference proteome</keyword>
<evidence type="ECO:0000259" key="1">
    <source>
        <dbReference type="PROSITE" id="PS50126"/>
    </source>
</evidence>
<dbReference type="SMART" id="SM00316">
    <property type="entry name" value="S1"/>
    <property type="match status" value="1"/>
</dbReference>
<dbReference type="PANTHER" id="PTHR10724:SF10">
    <property type="entry name" value="S1 RNA-BINDING DOMAIN-CONTAINING PROTEIN 1"/>
    <property type="match status" value="1"/>
</dbReference>
<dbReference type="InterPro" id="IPR003029">
    <property type="entry name" value="S1_domain"/>
</dbReference>
<dbReference type="SUPFAM" id="SSF158832">
    <property type="entry name" value="Tex N-terminal region-like"/>
    <property type="match status" value="1"/>
</dbReference>
<dbReference type="InterPro" id="IPR018974">
    <property type="entry name" value="Tex-like_N"/>
</dbReference>
<dbReference type="Pfam" id="PF16921">
    <property type="entry name" value="Tex_YqgF"/>
    <property type="match status" value="1"/>
</dbReference>
<dbReference type="InterPro" id="IPR012337">
    <property type="entry name" value="RNaseH-like_sf"/>
</dbReference>
<dbReference type="PANTHER" id="PTHR10724">
    <property type="entry name" value="30S RIBOSOMAL PROTEIN S1"/>
    <property type="match status" value="1"/>
</dbReference>
<dbReference type="SUPFAM" id="SSF53098">
    <property type="entry name" value="Ribonuclease H-like"/>
    <property type="match status" value="1"/>
</dbReference>
<dbReference type="Gene3D" id="3.30.420.140">
    <property type="entry name" value="YqgF/RNase H-like domain"/>
    <property type="match status" value="1"/>
</dbReference>
<dbReference type="InterPro" id="IPR050437">
    <property type="entry name" value="Ribos_protein_bS1-like"/>
</dbReference>
<proteinExistence type="predicted"/>
<dbReference type="GO" id="GO:0003735">
    <property type="term" value="F:structural constituent of ribosome"/>
    <property type="evidence" value="ECO:0007669"/>
    <property type="project" value="TreeGrafter"/>
</dbReference>
<dbReference type="GO" id="GO:0006412">
    <property type="term" value="P:translation"/>
    <property type="evidence" value="ECO:0007669"/>
    <property type="project" value="TreeGrafter"/>
</dbReference>
<dbReference type="FunFam" id="3.30.420.140:FF:000001">
    <property type="entry name" value="RNA-binding transcriptional accessory protein"/>
    <property type="match status" value="1"/>
</dbReference>
<dbReference type="AlphaFoldDB" id="A0A6P3YAE5"/>
<dbReference type="Pfam" id="PF09371">
    <property type="entry name" value="Tex_N"/>
    <property type="match status" value="1"/>
</dbReference>
<dbReference type="InterPro" id="IPR010994">
    <property type="entry name" value="RuvA_2-like"/>
</dbReference>
<dbReference type="GeneID" id="106751557"/>
<dbReference type="SMART" id="SM00732">
    <property type="entry name" value="YqgFc"/>
    <property type="match status" value="1"/>
</dbReference>
<dbReference type="OrthoDB" id="995477at2759"/>
<dbReference type="InterPro" id="IPR012340">
    <property type="entry name" value="NA-bd_OB-fold"/>
</dbReference>
<evidence type="ECO:0000313" key="2">
    <source>
        <dbReference type="Proteomes" id="UP000515204"/>
    </source>
</evidence>
<dbReference type="Gene3D" id="1.10.10.650">
    <property type="entry name" value="RuvA domain 2-like"/>
    <property type="match status" value="1"/>
</dbReference>
<dbReference type="Gene3D" id="2.40.50.140">
    <property type="entry name" value="Nucleic acid-binding proteins"/>
    <property type="match status" value="1"/>
</dbReference>
<dbReference type="Pfam" id="PF17674">
    <property type="entry name" value="HHH_9"/>
    <property type="match status" value="1"/>
</dbReference>
<protein>
    <submittedName>
        <fullName evidence="3">S1 RNA-binding domain-containing protein 1</fullName>
    </submittedName>
</protein>
<dbReference type="GO" id="GO:0006139">
    <property type="term" value="P:nucleobase-containing compound metabolic process"/>
    <property type="evidence" value="ECO:0007669"/>
    <property type="project" value="InterPro"/>
</dbReference>
<name>A0A6P3YAE5_DINQU</name>
<sequence>MESTMERGRNKYNELIIELSDSDDNDDKILLKSTNENHIAVENKIKRKIKTSIELMKKTSKINAQSKNVECSKKENLKISNEKKRKLEAVSFTNFDMEALQKRQKKDSNINTDIKLNPTLTRCMEWTDVDYISEINNIDRNIAENVVKLFKEDNTVPFITRYRRDMTGSMEPDKLRALKNSFDEVQIIKHRAATIIKTIDKLGKWSPEIHSVITSTKCLADLEYIYSLFKPAAKRSLADKARELGLWEISDVILQGQQIPPLASFIDKQKEGLRNEEEIEDGIVHIIADLISKNKEILERVITLRKTTAIEIQTIQYKTKEILKDKNIVDKQKYEMYFNFKITERNIKPHQILAINRAESKKILSVKIVIPKTFEQAFRKYCLSLYALTVKATELHMNLLGKSVDYAYKYLIKRLVTRRVKNEMKVRAETASIEVFAANVKQLLLASPIRGKIILGIDPGFNHGCKLAVVSECGNLLDSSVIYPHTSSKTSYEHSVNVLVKLVKKHKCTVLALGNATACRETEVFLKKVIKSKAFGSLNVTYTIVNEAGSSIYSCSPEAKSEFPNLDVNIISAISIAKRLQDPLAELIKIDPKHLGVGMYQHDLPEKQLMNALNEVITEAVSFVGVDVNTASQCLLRRVAGLTSSKAANIIEWRNKHGAFQNRAQILKVKGIGNKTFEQCAGFIRILPETALINQNTKKKPKNLQDELNLLDQTWIHPESYIIADKLVEHCQCNLNDLGTSEFIEKINLYAKASYSELAVQFDTDKATIEIIVKGLTMRNDEDIRSILNQPLFYDNMQSIDDLNIGATLNGVVRNVTHFGVFVDIGVGRNGLIHVKYLKDQTLCIGQHVAVKILSIQRDRNRISLELMKIL</sequence>
<accession>A0A6P3YAE5</accession>
<dbReference type="Pfam" id="PF00575">
    <property type="entry name" value="S1"/>
    <property type="match status" value="1"/>
</dbReference>
<dbReference type="Gene3D" id="1.10.150.310">
    <property type="entry name" value="Tex RuvX-like domain-like"/>
    <property type="match status" value="1"/>
</dbReference>
<dbReference type="InterPro" id="IPR023323">
    <property type="entry name" value="Tex-like_dom_sf"/>
</dbReference>
<dbReference type="InterPro" id="IPR032639">
    <property type="entry name" value="Tex_YqgF"/>
</dbReference>
<dbReference type="InterPro" id="IPR037027">
    <property type="entry name" value="YqgF/RNaseH-like_dom_sf"/>
</dbReference>
<dbReference type="PROSITE" id="PS50126">
    <property type="entry name" value="S1"/>
    <property type="match status" value="1"/>
</dbReference>
<dbReference type="InterPro" id="IPR041692">
    <property type="entry name" value="HHH_9"/>
</dbReference>
<dbReference type="SUPFAM" id="SSF50249">
    <property type="entry name" value="Nucleic acid-binding proteins"/>
    <property type="match status" value="1"/>
</dbReference>
<dbReference type="InterPro" id="IPR006641">
    <property type="entry name" value="YqgF/RNaseH-like_dom"/>
</dbReference>
<dbReference type="SUPFAM" id="SSF47781">
    <property type="entry name" value="RuvA domain 2-like"/>
    <property type="match status" value="2"/>
</dbReference>
<dbReference type="GO" id="GO:0003729">
    <property type="term" value="F:mRNA binding"/>
    <property type="evidence" value="ECO:0007669"/>
    <property type="project" value="TreeGrafter"/>
</dbReference>
<dbReference type="Proteomes" id="UP000515204">
    <property type="component" value="Unplaced"/>
</dbReference>
<dbReference type="Pfam" id="PF22706">
    <property type="entry name" value="Tex_central_region"/>
    <property type="match status" value="1"/>
</dbReference>
<dbReference type="RefSeq" id="XP_014487945.1">
    <property type="nucleotide sequence ID" value="XM_014632459.1"/>
</dbReference>
<gene>
    <name evidence="3" type="primary">LOC106751557</name>
</gene>
<dbReference type="Gene3D" id="1.10.3500.10">
    <property type="entry name" value="Tex N-terminal region-like"/>
    <property type="match status" value="1"/>
</dbReference>
<dbReference type="InterPro" id="IPR023319">
    <property type="entry name" value="Tex-like_HTH_dom_sf"/>
</dbReference>
<dbReference type="Pfam" id="PF12836">
    <property type="entry name" value="HHH_3"/>
    <property type="match status" value="1"/>
</dbReference>